<dbReference type="PANTHER" id="PTHR46523">
    <property type="entry name" value="DCTP PYROPHOSPHATASE 1"/>
    <property type="match status" value="1"/>
</dbReference>
<dbReference type="EMBL" id="JADPIE010000002">
    <property type="protein sequence ID" value="MBF8436095.1"/>
    <property type="molecule type" value="Genomic_DNA"/>
</dbReference>
<dbReference type="AlphaFoldDB" id="A0A931ASN7"/>
<comment type="caution">
    <text evidence="1">The sequence shown here is derived from an EMBL/GenBank/DDBJ whole genome shotgun (WGS) entry which is preliminary data.</text>
</comment>
<dbReference type="PIRSF" id="PIRSF029826">
    <property type="entry name" value="UCP029826_pph"/>
    <property type="match status" value="1"/>
</dbReference>
<dbReference type="CDD" id="cd11537">
    <property type="entry name" value="NTP-PPase_RS21-C6_like"/>
    <property type="match status" value="1"/>
</dbReference>
<dbReference type="Proteomes" id="UP000621436">
    <property type="component" value="Unassembled WGS sequence"/>
</dbReference>
<dbReference type="Pfam" id="PF12643">
    <property type="entry name" value="MazG-like"/>
    <property type="match status" value="1"/>
</dbReference>
<name>A0A931ASN7_9FIRM</name>
<dbReference type="PANTHER" id="PTHR46523:SF1">
    <property type="entry name" value="DCTP PYROPHOSPHATASE 1"/>
    <property type="match status" value="1"/>
</dbReference>
<reference evidence="1" key="1">
    <citation type="submission" date="2020-11" db="EMBL/GenBank/DDBJ databases">
        <title>Halonatronomonas betainensis gen. nov., sp. nov. a novel haloalkaliphilic representative of the family Halanaerobiacae capable of betaine degradation.</title>
        <authorList>
            <person name="Boltyanskaya Y."/>
            <person name="Kevbrin V."/>
            <person name="Detkova E."/>
            <person name="Grouzdev D.S."/>
            <person name="Koziaeva V."/>
            <person name="Zhilina T."/>
        </authorList>
    </citation>
    <scope>NUCLEOTIDE SEQUENCE</scope>
    <source>
        <strain evidence="1">Z-7014</strain>
    </source>
</reference>
<proteinExistence type="predicted"/>
<gene>
    <name evidence="1" type="ORF">I0Q91_03305</name>
</gene>
<dbReference type="GO" id="GO:0047429">
    <property type="term" value="F:nucleoside triphosphate diphosphatase activity"/>
    <property type="evidence" value="ECO:0007669"/>
    <property type="project" value="InterPro"/>
</dbReference>
<dbReference type="SUPFAM" id="SSF101386">
    <property type="entry name" value="all-alpha NTP pyrophosphatases"/>
    <property type="match status" value="1"/>
</dbReference>
<sequence length="110" mass="12837">MDQELIDKIIKFRDDRNWSQYHTPKNLAISLSLEANELLELFQWVNSNEAIESSKAEIKDELADIIIYSILMADRMDLDIQEIVAKKLKKNNLKYPVNKSYGSNAKYTEL</sequence>
<protein>
    <submittedName>
        <fullName evidence="1">Nucleotide pyrophosphohydrolase</fullName>
    </submittedName>
</protein>
<dbReference type="GO" id="GO:0009143">
    <property type="term" value="P:nucleoside triphosphate catabolic process"/>
    <property type="evidence" value="ECO:0007669"/>
    <property type="project" value="InterPro"/>
</dbReference>
<keyword evidence="2" id="KW-1185">Reference proteome</keyword>
<organism evidence="1 2">
    <name type="scientific">Halonatronomonas betaini</name>
    <dbReference type="NCBI Taxonomy" id="2778430"/>
    <lineage>
        <taxon>Bacteria</taxon>
        <taxon>Bacillati</taxon>
        <taxon>Bacillota</taxon>
        <taxon>Clostridia</taxon>
        <taxon>Halanaerobiales</taxon>
        <taxon>Halarsenatibacteraceae</taxon>
        <taxon>Halonatronomonas</taxon>
    </lineage>
</organism>
<dbReference type="InterPro" id="IPR025984">
    <property type="entry name" value="DCTPP"/>
</dbReference>
<evidence type="ECO:0000313" key="2">
    <source>
        <dbReference type="Proteomes" id="UP000621436"/>
    </source>
</evidence>
<evidence type="ECO:0000313" key="1">
    <source>
        <dbReference type="EMBL" id="MBF8436095.1"/>
    </source>
</evidence>
<dbReference type="Gene3D" id="1.10.287.1080">
    <property type="entry name" value="MazG-like"/>
    <property type="match status" value="1"/>
</dbReference>
<dbReference type="InterPro" id="IPR052555">
    <property type="entry name" value="dCTP_Pyrophosphatase"/>
</dbReference>
<accession>A0A931ASN7</accession>